<dbReference type="Pfam" id="PF06032">
    <property type="entry name" value="S-Me-THD_N"/>
    <property type="match status" value="1"/>
</dbReference>
<dbReference type="OrthoDB" id="5404895at2759"/>
<dbReference type="eggNOG" id="ENOG502SJ4Z">
    <property type="taxonomic scope" value="Eukaryota"/>
</dbReference>
<dbReference type="SUPFAM" id="SSF160991">
    <property type="entry name" value="CV3147-like"/>
    <property type="match status" value="1"/>
</dbReference>
<evidence type="ECO:0000313" key="4">
    <source>
        <dbReference type="EMBL" id="EON96344.1"/>
    </source>
</evidence>
<accession>R8BAL9</accession>
<dbReference type="Gene3D" id="2.40.390.10">
    <property type="entry name" value="CV3147-like"/>
    <property type="match status" value="1"/>
</dbReference>
<dbReference type="GeneID" id="19328982"/>
<proteinExistence type="predicted"/>
<dbReference type="RefSeq" id="XP_007918866.1">
    <property type="nucleotide sequence ID" value="XM_007920675.1"/>
</dbReference>
<dbReference type="InterPro" id="IPR027479">
    <property type="entry name" value="S-Me-THD_N_sf"/>
</dbReference>
<sequence length="590" mass="63394">MKRMLESVIDRVKLSPEPCTVILVGGGVILCPPELKGVDKILIPEHAGVANAIGAAMAKIYGSAELMADVADAKDSLTKAMARAVEVVVRKGGDPSSVTVLNEEVNWVPYADGQRSIKVEIACPANHGKVYQEMLSSVNQKTEEAEADEETYDETKRHEAPTENEELVAMGAATVDIETYRPEVNSQGEWIISETDIKFIEIGCYLLGCGGGGSPYGSFLVLRHMLREGELIRVVRCEDLSEDDVCPSVCAVGTPAVGLERPGGALVLHAMQAMEKEVNAKFTKIVATEIGGANGLGTLIWGAKRHYNIPIVDGDLMGRAYPNFEMVSKYVHAKSVNELLPVTLCDGMGKTAVIPANQVDQLSAGKEIRKVCAEMGFACGAAGSPLSGTNMQDVGIPNSFSLAWRLGRVVAKAQRAASIATVTDALIEESGGSKSARRIFQGKIRGVASKITATAHSLGEVTIERLSDDEMETDADKVEAWSEVVVPFMNENLAVIAKNSKGEETILATVPDLIFLLDTSTGEAIGTQEYRYGLKVTVMIMAPHPVWTSKRGLEITGPKAFGLPYEYNSSLEYTKPESVIDEFKPTEGCH</sequence>
<dbReference type="Proteomes" id="UP000014074">
    <property type="component" value="Unassembled WGS sequence"/>
</dbReference>
<dbReference type="GO" id="GO:0016787">
    <property type="term" value="F:hydrolase activity"/>
    <property type="evidence" value="ECO:0007669"/>
    <property type="project" value="InterPro"/>
</dbReference>
<organism evidence="4 5">
    <name type="scientific">Phaeoacremonium minimum (strain UCR-PA7)</name>
    <name type="common">Esca disease fungus</name>
    <name type="synonym">Togninia minima</name>
    <dbReference type="NCBI Taxonomy" id="1286976"/>
    <lineage>
        <taxon>Eukaryota</taxon>
        <taxon>Fungi</taxon>
        <taxon>Dikarya</taxon>
        <taxon>Ascomycota</taxon>
        <taxon>Pezizomycotina</taxon>
        <taxon>Sordariomycetes</taxon>
        <taxon>Sordariomycetidae</taxon>
        <taxon>Togniniales</taxon>
        <taxon>Togniniaceae</taxon>
        <taxon>Phaeoacremonium</taxon>
    </lineage>
</organism>
<dbReference type="FunFam" id="3.40.1610.10:FF:000001">
    <property type="entry name" value="Hydantoinase, putative"/>
    <property type="match status" value="1"/>
</dbReference>
<evidence type="ECO:0000259" key="2">
    <source>
        <dbReference type="Pfam" id="PF06032"/>
    </source>
</evidence>
<dbReference type="InterPro" id="IPR024071">
    <property type="entry name" value="S-Me-THD_C_sf"/>
</dbReference>
<evidence type="ECO:0000256" key="1">
    <source>
        <dbReference type="SAM" id="MobiDB-lite"/>
    </source>
</evidence>
<gene>
    <name evidence="4" type="ORF">UCRPA7_8156</name>
</gene>
<feature type="region of interest" description="Disordered" evidence="1">
    <location>
        <begin position="140"/>
        <end position="161"/>
    </location>
</feature>
<dbReference type="InterPro" id="IPR048350">
    <property type="entry name" value="S-Me-THD-like_C"/>
</dbReference>
<dbReference type="Gene3D" id="3.40.1610.10">
    <property type="entry name" value="CV3147-like domain"/>
    <property type="match status" value="1"/>
</dbReference>
<dbReference type="PANTHER" id="PTHR11365:SF10">
    <property type="entry name" value="HYDANTOINASE_OXOPROLINASE"/>
    <property type="match status" value="1"/>
</dbReference>
<keyword evidence="5" id="KW-1185">Reference proteome</keyword>
<dbReference type="PANTHER" id="PTHR11365">
    <property type="entry name" value="5-OXOPROLINASE RELATED"/>
    <property type="match status" value="1"/>
</dbReference>
<evidence type="ECO:0000259" key="3">
    <source>
        <dbReference type="Pfam" id="PF20906"/>
    </source>
</evidence>
<reference evidence="5" key="1">
    <citation type="journal article" date="2013" name="Genome Announc.">
        <title>Draft genome sequence of the ascomycete Phaeoacremonium aleophilum strain UCR-PA7, a causal agent of the esca disease complex in grapevines.</title>
        <authorList>
            <person name="Blanco-Ulate B."/>
            <person name="Rolshausen P."/>
            <person name="Cantu D."/>
        </authorList>
    </citation>
    <scope>NUCLEOTIDE SEQUENCE [LARGE SCALE GENOMIC DNA]</scope>
    <source>
        <strain evidence="5">UCR-PA7</strain>
    </source>
</reference>
<evidence type="ECO:0000313" key="5">
    <source>
        <dbReference type="Proteomes" id="UP000014074"/>
    </source>
</evidence>
<dbReference type="EMBL" id="KB933348">
    <property type="protein sequence ID" value="EON96344.1"/>
    <property type="molecule type" value="Genomic_DNA"/>
</dbReference>
<protein>
    <submittedName>
        <fullName evidence="4">Putative hydantoinase protein</fullName>
    </submittedName>
</protein>
<feature type="domain" description="S-Me-THD-like C-terminal" evidence="3">
    <location>
        <begin position="365"/>
        <end position="568"/>
    </location>
</feature>
<dbReference type="KEGG" id="tmn:UCRPA7_8156"/>
<dbReference type="AlphaFoldDB" id="R8BAL9"/>
<dbReference type="HOGENOM" id="CLU_007154_0_1_1"/>
<feature type="domain" description="S-Me-THD N-terminal" evidence="2">
    <location>
        <begin position="195"/>
        <end position="355"/>
    </location>
</feature>
<dbReference type="Pfam" id="PF20906">
    <property type="entry name" value="S-Me-THD_C"/>
    <property type="match status" value="1"/>
</dbReference>
<dbReference type="InterPro" id="IPR045079">
    <property type="entry name" value="Oxoprolinase-like"/>
</dbReference>
<name>R8BAL9_PHAM7</name>
<dbReference type="InterPro" id="IPR010318">
    <property type="entry name" value="S-Me-THD_N"/>
</dbReference>